<evidence type="ECO:0000313" key="8">
    <source>
        <dbReference type="Proteomes" id="UP001172155"/>
    </source>
</evidence>
<gene>
    <name evidence="7" type="ORF">B0T18DRAFT_22111</name>
</gene>
<dbReference type="InterPro" id="IPR036852">
    <property type="entry name" value="Peptidase_S8/S53_dom_sf"/>
</dbReference>
<evidence type="ECO:0000256" key="5">
    <source>
        <dbReference type="SAM" id="SignalP"/>
    </source>
</evidence>
<keyword evidence="5" id="KW-0732">Signal</keyword>
<dbReference type="Pfam" id="PF00082">
    <property type="entry name" value="Peptidase_S8"/>
    <property type="match status" value="1"/>
</dbReference>
<evidence type="ECO:0000256" key="1">
    <source>
        <dbReference type="ARBA" id="ARBA00022670"/>
    </source>
</evidence>
<keyword evidence="2" id="KW-0378">Hydrolase</keyword>
<dbReference type="InterPro" id="IPR023828">
    <property type="entry name" value="Peptidase_S8_Ser-AS"/>
</dbReference>
<dbReference type="InterPro" id="IPR034073">
    <property type="entry name" value="Subtilisin_DY-like_dom"/>
</dbReference>
<dbReference type="GO" id="GO:0016020">
    <property type="term" value="C:membrane"/>
    <property type="evidence" value="ECO:0007669"/>
    <property type="project" value="TreeGrafter"/>
</dbReference>
<dbReference type="InterPro" id="IPR000209">
    <property type="entry name" value="Peptidase_S8/S53_dom"/>
</dbReference>
<comment type="similarity">
    <text evidence="4">Belongs to the peptidase S8 family.</text>
</comment>
<dbReference type="PRINTS" id="PR00723">
    <property type="entry name" value="SUBTILISIN"/>
</dbReference>
<reference evidence="7" key="1">
    <citation type="submission" date="2023-06" db="EMBL/GenBank/DDBJ databases">
        <title>Genome-scale phylogeny and comparative genomics of the fungal order Sordariales.</title>
        <authorList>
            <consortium name="Lawrence Berkeley National Laboratory"/>
            <person name="Hensen N."/>
            <person name="Bonometti L."/>
            <person name="Westerberg I."/>
            <person name="Brannstrom I.O."/>
            <person name="Guillou S."/>
            <person name="Cros-Aarteil S."/>
            <person name="Calhoun S."/>
            <person name="Haridas S."/>
            <person name="Kuo A."/>
            <person name="Mondo S."/>
            <person name="Pangilinan J."/>
            <person name="Riley R."/>
            <person name="LaButti K."/>
            <person name="Andreopoulos B."/>
            <person name="Lipzen A."/>
            <person name="Chen C."/>
            <person name="Yanf M."/>
            <person name="Daum C."/>
            <person name="Ng V."/>
            <person name="Clum A."/>
            <person name="Steindorff A."/>
            <person name="Ohm R."/>
            <person name="Martin F."/>
            <person name="Silar P."/>
            <person name="Natvig D."/>
            <person name="Lalanne C."/>
            <person name="Gautier V."/>
            <person name="Ament-velasquez S.L."/>
            <person name="Kruys A."/>
            <person name="Hutchinson M.I."/>
            <person name="Powell A.J."/>
            <person name="Barry K."/>
            <person name="Miller A.N."/>
            <person name="Grigoriev I.V."/>
            <person name="Debuchy R."/>
            <person name="Gladieux P."/>
            <person name="Thoren M.H."/>
            <person name="Johannesson H."/>
        </authorList>
    </citation>
    <scope>NUCLEOTIDE SEQUENCE</scope>
    <source>
        <strain evidence="7">SMH3187-1</strain>
    </source>
</reference>
<comment type="caution">
    <text evidence="7">The sequence shown here is derived from an EMBL/GenBank/DDBJ whole genome shotgun (WGS) entry which is preliminary data.</text>
</comment>
<dbReference type="PANTHER" id="PTHR42884:SF14">
    <property type="entry name" value="NEUROENDOCRINE CONVERTASE 1"/>
    <property type="match status" value="1"/>
</dbReference>
<evidence type="ECO:0000256" key="4">
    <source>
        <dbReference type="PROSITE-ProRule" id="PRU01240"/>
    </source>
</evidence>
<accession>A0AA40KC43</accession>
<organism evidence="7 8">
    <name type="scientific">Schizothecium vesticola</name>
    <dbReference type="NCBI Taxonomy" id="314040"/>
    <lineage>
        <taxon>Eukaryota</taxon>
        <taxon>Fungi</taxon>
        <taxon>Dikarya</taxon>
        <taxon>Ascomycota</taxon>
        <taxon>Pezizomycotina</taxon>
        <taxon>Sordariomycetes</taxon>
        <taxon>Sordariomycetidae</taxon>
        <taxon>Sordariales</taxon>
        <taxon>Schizotheciaceae</taxon>
        <taxon>Schizothecium</taxon>
    </lineage>
</organism>
<sequence>MAQRTAFPTTRALTTGLFYLLLSIAPAAAASIPRQAQGDSNVPAIAIKLNPDFSPSTQKIQRDGTLIGAELVKSLVRSALPSSPIQSRQNAPDLNVLPLFNLPASVIDKVVADAEANDPTYNAPNFKAWFQVLLPDADSDIDTVLRTLNTYPEVASCQSLAGAPPPQISATVEPADDPVFAEQGYLKASPQGINSEYAWGFPGGDGAGQRVIDVETGWKLDHEDLAAANIQLQEGSDNNRGRNFSDWRHGTSVLGIMLMVDNQIGGVGAAPAAHGDVVSIRRNGIPADNRPGAIMDATSRLSAGDVMLLEMQVNDAEVTQYWPVELFDAEFEAIRAATAKGIVVIEPAGNGLAGENQGNGDVNLDGPVTRPGETEAREWMNPSSPDYRGDSGAILVGASTSTVPRRKTVWSNYGSRVDVHAWGENVITTSCRDDFVGNCHDDYEPFGGTSAASPIVVGAALSVQGMLTANGRSKLNSVQMRDLLKNGGAPVTNPEAGNIGVMPDLRALIDGGHVN</sequence>
<dbReference type="Proteomes" id="UP001172155">
    <property type="component" value="Unassembled WGS sequence"/>
</dbReference>
<keyword evidence="1" id="KW-0645">Protease</keyword>
<feature type="domain" description="Peptidase S8/S53" evidence="6">
    <location>
        <begin position="215"/>
        <end position="486"/>
    </location>
</feature>
<dbReference type="Gene3D" id="3.40.50.200">
    <property type="entry name" value="Peptidase S8/S53 domain"/>
    <property type="match status" value="1"/>
</dbReference>
<keyword evidence="3" id="KW-0720">Serine protease</keyword>
<dbReference type="PROSITE" id="PS51892">
    <property type="entry name" value="SUBTILASE"/>
    <property type="match status" value="1"/>
</dbReference>
<evidence type="ECO:0000256" key="3">
    <source>
        <dbReference type="ARBA" id="ARBA00022825"/>
    </source>
</evidence>
<dbReference type="CDD" id="cd04843">
    <property type="entry name" value="Peptidases_S8_11"/>
    <property type="match status" value="1"/>
</dbReference>
<dbReference type="AlphaFoldDB" id="A0AA40KC43"/>
<comment type="caution">
    <text evidence="4">Lacks conserved residue(s) required for the propagation of feature annotation.</text>
</comment>
<evidence type="ECO:0000259" key="6">
    <source>
        <dbReference type="Pfam" id="PF00082"/>
    </source>
</evidence>
<dbReference type="GO" id="GO:0004252">
    <property type="term" value="F:serine-type endopeptidase activity"/>
    <property type="evidence" value="ECO:0007669"/>
    <property type="project" value="InterPro"/>
</dbReference>
<dbReference type="SUPFAM" id="SSF52743">
    <property type="entry name" value="Subtilisin-like"/>
    <property type="match status" value="1"/>
</dbReference>
<name>A0AA40KC43_9PEZI</name>
<dbReference type="InterPro" id="IPR015500">
    <property type="entry name" value="Peptidase_S8_subtilisin-rel"/>
</dbReference>
<evidence type="ECO:0000256" key="2">
    <source>
        <dbReference type="ARBA" id="ARBA00022801"/>
    </source>
</evidence>
<dbReference type="PROSITE" id="PS00138">
    <property type="entry name" value="SUBTILASE_SER"/>
    <property type="match status" value="1"/>
</dbReference>
<feature type="signal peptide" evidence="5">
    <location>
        <begin position="1"/>
        <end position="29"/>
    </location>
</feature>
<evidence type="ECO:0000313" key="7">
    <source>
        <dbReference type="EMBL" id="KAK0753749.1"/>
    </source>
</evidence>
<protein>
    <submittedName>
        <fullName evidence="7">Peptidase S8/S53 domain-containing protein</fullName>
    </submittedName>
</protein>
<dbReference type="EMBL" id="JAUKUD010000001">
    <property type="protein sequence ID" value="KAK0753749.1"/>
    <property type="molecule type" value="Genomic_DNA"/>
</dbReference>
<dbReference type="PANTHER" id="PTHR42884">
    <property type="entry name" value="PROPROTEIN CONVERTASE SUBTILISIN/KEXIN-RELATED"/>
    <property type="match status" value="1"/>
</dbReference>
<feature type="chain" id="PRO_5041407398" evidence="5">
    <location>
        <begin position="30"/>
        <end position="515"/>
    </location>
</feature>
<proteinExistence type="inferred from homology"/>
<dbReference type="GO" id="GO:0016485">
    <property type="term" value="P:protein processing"/>
    <property type="evidence" value="ECO:0007669"/>
    <property type="project" value="TreeGrafter"/>
</dbReference>
<keyword evidence="8" id="KW-1185">Reference proteome</keyword>